<gene>
    <name evidence="2" type="ORF">IPH26_03870</name>
</gene>
<evidence type="ECO:0000313" key="3">
    <source>
        <dbReference type="Proteomes" id="UP000807785"/>
    </source>
</evidence>
<feature type="region of interest" description="Disordered" evidence="1">
    <location>
        <begin position="73"/>
        <end position="97"/>
    </location>
</feature>
<protein>
    <submittedName>
        <fullName evidence="2">Uncharacterized protein</fullName>
    </submittedName>
</protein>
<name>A0A9D7E1F7_9PROT</name>
<comment type="caution">
    <text evidence="2">The sequence shown here is derived from an EMBL/GenBank/DDBJ whole genome shotgun (WGS) entry which is preliminary data.</text>
</comment>
<dbReference type="EMBL" id="JADJEV010000002">
    <property type="protein sequence ID" value="MBK6972111.1"/>
    <property type="molecule type" value="Genomic_DNA"/>
</dbReference>
<feature type="region of interest" description="Disordered" evidence="1">
    <location>
        <begin position="113"/>
        <end position="137"/>
    </location>
</feature>
<proteinExistence type="predicted"/>
<evidence type="ECO:0000256" key="1">
    <source>
        <dbReference type="SAM" id="MobiDB-lite"/>
    </source>
</evidence>
<sequence>MSTNRFRSLVVLPVGLLMFGLALAERDVVVNGERLSPRQLVDLYIAHCGTIPNGRYWLGKRSGIWGYEGNPKPQGHISDNCRRPGRRPSLSERGMLYSPGELLRQDSGARLPKIYREESEIGTTSQPHAPTLQELRP</sequence>
<dbReference type="Proteomes" id="UP000807785">
    <property type="component" value="Unassembled WGS sequence"/>
</dbReference>
<accession>A0A9D7E1F7</accession>
<evidence type="ECO:0000313" key="2">
    <source>
        <dbReference type="EMBL" id="MBK6972111.1"/>
    </source>
</evidence>
<organism evidence="2 3">
    <name type="scientific">Candidatus Methylophosphatis roskildensis</name>
    <dbReference type="NCBI Taxonomy" id="2899263"/>
    <lineage>
        <taxon>Bacteria</taxon>
        <taxon>Pseudomonadati</taxon>
        <taxon>Pseudomonadota</taxon>
        <taxon>Betaproteobacteria</taxon>
        <taxon>Nitrosomonadales</taxon>
        <taxon>Sterolibacteriaceae</taxon>
        <taxon>Candidatus Methylophosphatis</taxon>
    </lineage>
</organism>
<reference evidence="2" key="1">
    <citation type="submission" date="2020-10" db="EMBL/GenBank/DDBJ databases">
        <title>Connecting structure to function with the recovery of over 1000 high-quality activated sludge metagenome-assembled genomes encoding full-length rRNA genes using long-read sequencing.</title>
        <authorList>
            <person name="Singleton C.M."/>
            <person name="Petriglieri F."/>
            <person name="Kristensen J.M."/>
            <person name="Kirkegaard R.H."/>
            <person name="Michaelsen T.Y."/>
            <person name="Andersen M.H."/>
            <person name="Karst S.M."/>
            <person name="Dueholm M.S."/>
            <person name="Nielsen P.H."/>
            <person name="Albertsen M."/>
        </authorList>
    </citation>
    <scope>NUCLEOTIDE SEQUENCE</scope>
    <source>
        <strain evidence="2">Bjer_18-Q3-R1-45_BAT3C.347</strain>
    </source>
</reference>
<dbReference type="AlphaFoldDB" id="A0A9D7E1F7"/>